<dbReference type="Proteomes" id="UP000281112">
    <property type="component" value="Unassembled WGS sequence"/>
</dbReference>
<dbReference type="AlphaFoldDB" id="A0A3N9TFE9"/>
<evidence type="ECO:0000313" key="1">
    <source>
        <dbReference type="EMBL" id="RQW62961.1"/>
    </source>
</evidence>
<sequence length="182" mass="20556">MANGWSDILYTTPSNSTMENTTNPLMQIGVRCDISKQDEHQFMLTFRIKKVMSSSSDNLIDIGFKVDGHDPIHFKAQRFTNSDHAGYVHLNKKNVANIRKFIAQSKAGVLVVVRVVGSNRGFLETFTVSLLGFTHHTTRALRACAMSIASADISDYDRMQLDSIDRQIKKLMADKQQILQKY</sequence>
<comment type="caution">
    <text evidence="1">The sequence shown here is derived from an EMBL/GenBank/DDBJ whole genome shotgun (WGS) entry which is preliminary data.</text>
</comment>
<reference evidence="1 2" key="1">
    <citation type="submission" date="2018-11" db="EMBL/GenBank/DDBJ databases">
        <title>Vibrio LJC006 sp. nov., isolated from seawater during the bloom of the enteromorpha.</title>
        <authorList>
            <person name="Liang J."/>
        </authorList>
    </citation>
    <scope>NUCLEOTIDE SEQUENCE [LARGE SCALE GENOMIC DNA]</scope>
    <source>
        <strain evidence="1 2">LJC006</strain>
    </source>
</reference>
<gene>
    <name evidence="1" type="ORF">EES38_11630</name>
</gene>
<dbReference type="EMBL" id="RJVQ01000004">
    <property type="protein sequence ID" value="RQW62961.1"/>
    <property type="molecule type" value="Genomic_DNA"/>
</dbReference>
<accession>A0A3N9TFE9</accession>
<keyword evidence="2" id="KW-1185">Reference proteome</keyword>
<protein>
    <submittedName>
        <fullName evidence="1">Uncharacterized protein</fullName>
    </submittedName>
</protein>
<name>A0A3N9TFE9_9VIBR</name>
<evidence type="ECO:0000313" key="2">
    <source>
        <dbReference type="Proteomes" id="UP000281112"/>
    </source>
</evidence>
<proteinExistence type="predicted"/>
<organism evidence="1 2">
    <name type="scientific">Vibrio viridaestus</name>
    <dbReference type="NCBI Taxonomy" id="2487322"/>
    <lineage>
        <taxon>Bacteria</taxon>
        <taxon>Pseudomonadati</taxon>
        <taxon>Pseudomonadota</taxon>
        <taxon>Gammaproteobacteria</taxon>
        <taxon>Vibrionales</taxon>
        <taxon>Vibrionaceae</taxon>
        <taxon>Vibrio</taxon>
    </lineage>
</organism>